<dbReference type="EMBL" id="JAGMVJ010000009">
    <property type="protein sequence ID" value="KAH7087822.1"/>
    <property type="molecule type" value="Genomic_DNA"/>
</dbReference>
<dbReference type="Pfam" id="PF06985">
    <property type="entry name" value="HET"/>
    <property type="match status" value="1"/>
</dbReference>
<dbReference type="InterPro" id="IPR010730">
    <property type="entry name" value="HET"/>
</dbReference>
<dbReference type="Proteomes" id="UP000813461">
    <property type="component" value="Unassembled WGS sequence"/>
</dbReference>
<proteinExistence type="predicted"/>
<name>A0A8K0VYG3_9PLEO</name>
<evidence type="ECO:0000313" key="3">
    <source>
        <dbReference type="Proteomes" id="UP000813461"/>
    </source>
</evidence>
<organism evidence="2 3">
    <name type="scientific">Paraphoma chrysanthemicola</name>
    <dbReference type="NCBI Taxonomy" id="798071"/>
    <lineage>
        <taxon>Eukaryota</taxon>
        <taxon>Fungi</taxon>
        <taxon>Dikarya</taxon>
        <taxon>Ascomycota</taxon>
        <taxon>Pezizomycotina</taxon>
        <taxon>Dothideomycetes</taxon>
        <taxon>Pleosporomycetidae</taxon>
        <taxon>Pleosporales</taxon>
        <taxon>Pleosporineae</taxon>
        <taxon>Phaeosphaeriaceae</taxon>
        <taxon>Paraphoma</taxon>
    </lineage>
</organism>
<dbReference type="PANTHER" id="PTHR33112:SF11">
    <property type="entry name" value="HETEROKARYON INCOMPATIBILITY DOMAIN-CONTAINING PROTEIN"/>
    <property type="match status" value="1"/>
</dbReference>
<evidence type="ECO:0000259" key="1">
    <source>
        <dbReference type="Pfam" id="PF06985"/>
    </source>
</evidence>
<protein>
    <submittedName>
        <fullName evidence="2">Heterokaryon incompatibility protein-domain-containing protein</fullName>
    </submittedName>
</protein>
<feature type="domain" description="Heterokaryon incompatibility" evidence="1">
    <location>
        <begin position="205"/>
        <end position="357"/>
    </location>
</feature>
<evidence type="ECO:0000313" key="2">
    <source>
        <dbReference type="EMBL" id="KAH7087822.1"/>
    </source>
</evidence>
<dbReference type="AlphaFoldDB" id="A0A8K0VYG3"/>
<comment type="caution">
    <text evidence="2">The sequence shown here is derived from an EMBL/GenBank/DDBJ whole genome shotgun (WGS) entry which is preliminary data.</text>
</comment>
<sequence>MLCQICIGALQYRENIIAREIKGMTYGHHRTVETLALSAQQGCQICSRTWEHFFDAEPLVYIDKKIEKHIGGTDEEEGSVWFTAMRLLLFAVLPENHDRYYLSCYLWGDYPTGHSLELRSTSFVLEPRQVPSVQSVNGTISNNTGSNESWSLVVNWMKNCLESHPRCHNTRSWYPTRLLDAGDPTSDGSDVRLVISASEPLSGRYCTLSHCWGQGPLIQLTSATMQSLCAGFALDQMPKTFREAILVTKRLGIRYIWIDSLCIKQDDLLDWRREAGQMHRVYSNTFCNISAAASADSTQGLFRDRLPHTTHVSVVNLCPDSLDLDHDFVRCEVHDECPSERHISESVLNMRGWVLQERLLAPRVLHFSHNQLFWECCEHEACETYPKGFGLVFPSRRMGTKALVPDFRRTANIGTDHRVIAHWPRIVEAYSGTSLTVSSDKLVALSGLANIFRAISNDEYVAGMWRSRLEQMLMWFVPFDHDRSAVRPTRYRAPTWSWASLDKRIAMSGRALTKSPTNMFVRQVHLEFVTEDTTGAIKSGWLDLTGCLKPMRLVREGLKEDWAVVLGDMAGDASIDVSANYDDAGQSVKLDIAPSDDDIIHADNAAHRLYFMVDKDVIDKISSMDILLLRLVDEKEKVFERIGIAWSKYENVAEYFLADLGEDVRMKLPCRSYENGLHTVRII</sequence>
<dbReference type="PANTHER" id="PTHR33112">
    <property type="entry name" value="DOMAIN PROTEIN, PUTATIVE-RELATED"/>
    <property type="match status" value="1"/>
</dbReference>
<accession>A0A8K0VYG3</accession>
<dbReference type="OrthoDB" id="5362512at2759"/>
<reference evidence="2" key="1">
    <citation type="journal article" date="2021" name="Nat. Commun.">
        <title>Genetic determinants of endophytism in the Arabidopsis root mycobiome.</title>
        <authorList>
            <person name="Mesny F."/>
            <person name="Miyauchi S."/>
            <person name="Thiergart T."/>
            <person name="Pickel B."/>
            <person name="Atanasova L."/>
            <person name="Karlsson M."/>
            <person name="Huettel B."/>
            <person name="Barry K.W."/>
            <person name="Haridas S."/>
            <person name="Chen C."/>
            <person name="Bauer D."/>
            <person name="Andreopoulos W."/>
            <person name="Pangilinan J."/>
            <person name="LaButti K."/>
            <person name="Riley R."/>
            <person name="Lipzen A."/>
            <person name="Clum A."/>
            <person name="Drula E."/>
            <person name="Henrissat B."/>
            <person name="Kohler A."/>
            <person name="Grigoriev I.V."/>
            <person name="Martin F.M."/>
            <person name="Hacquard S."/>
        </authorList>
    </citation>
    <scope>NUCLEOTIDE SEQUENCE</scope>
    <source>
        <strain evidence="2">MPI-SDFR-AT-0120</strain>
    </source>
</reference>
<keyword evidence="3" id="KW-1185">Reference proteome</keyword>
<gene>
    <name evidence="2" type="ORF">FB567DRAFT_355003</name>
</gene>